<dbReference type="AlphaFoldDB" id="A0A1J5SDF3"/>
<protein>
    <submittedName>
        <fullName evidence="1">Uncharacterized protein</fullName>
    </submittedName>
</protein>
<organism evidence="1">
    <name type="scientific">mine drainage metagenome</name>
    <dbReference type="NCBI Taxonomy" id="410659"/>
    <lineage>
        <taxon>unclassified sequences</taxon>
        <taxon>metagenomes</taxon>
        <taxon>ecological metagenomes</taxon>
    </lineage>
</organism>
<comment type="caution">
    <text evidence="1">The sequence shown here is derived from an EMBL/GenBank/DDBJ whole genome shotgun (WGS) entry which is preliminary data.</text>
</comment>
<gene>
    <name evidence="1" type="ORF">GALL_117600</name>
</gene>
<evidence type="ECO:0000313" key="1">
    <source>
        <dbReference type="EMBL" id="OIR05963.1"/>
    </source>
</evidence>
<reference evidence="1" key="1">
    <citation type="submission" date="2016-10" db="EMBL/GenBank/DDBJ databases">
        <title>Sequence of Gallionella enrichment culture.</title>
        <authorList>
            <person name="Poehlein A."/>
            <person name="Muehling M."/>
            <person name="Daniel R."/>
        </authorList>
    </citation>
    <scope>NUCLEOTIDE SEQUENCE</scope>
</reference>
<sequence>MRPIALRARSPLDWEIAACGSFLLIPFRNPCNLQDGFGASTGRTIGQVLCKCSSVMGCKTFKRARNQYLCSSVTTIRWLMKVCRFKPEILLICSSKYQTKGIDNCRLASIVLANQSGKSWVKVKDECMVARAEEAEILNLYFRYIQSPAPLVSAASDRSIVMEKRDHIYA</sequence>
<dbReference type="EMBL" id="MLJW01000046">
    <property type="protein sequence ID" value="OIR05963.1"/>
    <property type="molecule type" value="Genomic_DNA"/>
</dbReference>
<name>A0A1J5SDF3_9ZZZZ</name>
<accession>A0A1J5SDF3</accession>
<proteinExistence type="predicted"/>